<keyword evidence="1" id="KW-0805">Transcription regulation</keyword>
<evidence type="ECO:0000256" key="3">
    <source>
        <dbReference type="ARBA" id="ARBA00023163"/>
    </source>
</evidence>
<evidence type="ECO:0000256" key="1">
    <source>
        <dbReference type="ARBA" id="ARBA00023015"/>
    </source>
</evidence>
<keyword evidence="2" id="KW-0238">DNA-binding</keyword>
<dbReference type="InterPro" id="IPR002577">
    <property type="entry name" value="HTH_HxlR"/>
</dbReference>
<dbReference type="RefSeq" id="WP_092115425.1">
    <property type="nucleotide sequence ID" value="NZ_FNTH01000001.1"/>
</dbReference>
<evidence type="ECO:0000256" key="2">
    <source>
        <dbReference type="ARBA" id="ARBA00023125"/>
    </source>
</evidence>
<dbReference type="PANTHER" id="PTHR33204">
    <property type="entry name" value="TRANSCRIPTIONAL REGULATOR, MARR FAMILY"/>
    <property type="match status" value="1"/>
</dbReference>
<feature type="domain" description="HTH hxlR-type" evidence="4">
    <location>
        <begin position="23"/>
        <end position="129"/>
    </location>
</feature>
<dbReference type="EMBL" id="FNTH01000001">
    <property type="protein sequence ID" value="SEC54108.1"/>
    <property type="molecule type" value="Genomic_DNA"/>
</dbReference>
<dbReference type="InterPro" id="IPR036388">
    <property type="entry name" value="WH-like_DNA-bd_sf"/>
</dbReference>
<dbReference type="AlphaFoldDB" id="A0A1H4TCW2"/>
<proteinExistence type="predicted"/>
<organism evidence="5 6">
    <name type="scientific">Bradyrhizobium erythrophlei</name>
    <dbReference type="NCBI Taxonomy" id="1437360"/>
    <lineage>
        <taxon>Bacteria</taxon>
        <taxon>Pseudomonadati</taxon>
        <taxon>Pseudomonadota</taxon>
        <taxon>Alphaproteobacteria</taxon>
        <taxon>Hyphomicrobiales</taxon>
        <taxon>Nitrobacteraceae</taxon>
        <taxon>Bradyrhizobium</taxon>
    </lineage>
</organism>
<dbReference type="PANTHER" id="PTHR33204:SF29">
    <property type="entry name" value="TRANSCRIPTIONAL REGULATOR"/>
    <property type="match status" value="1"/>
</dbReference>
<gene>
    <name evidence="5" type="ORF">SAMN05444164_2093</name>
</gene>
<dbReference type="PROSITE" id="PS51118">
    <property type="entry name" value="HTH_HXLR"/>
    <property type="match status" value="1"/>
</dbReference>
<evidence type="ECO:0000313" key="6">
    <source>
        <dbReference type="Proteomes" id="UP000198992"/>
    </source>
</evidence>
<dbReference type="Gene3D" id="1.10.10.10">
    <property type="entry name" value="Winged helix-like DNA-binding domain superfamily/Winged helix DNA-binding domain"/>
    <property type="match status" value="1"/>
</dbReference>
<name>A0A1H4TCW2_9BRAD</name>
<accession>A0A1H4TCW2</accession>
<dbReference type="OrthoDB" id="9800350at2"/>
<dbReference type="GO" id="GO:0003677">
    <property type="term" value="F:DNA binding"/>
    <property type="evidence" value="ECO:0007669"/>
    <property type="project" value="UniProtKB-KW"/>
</dbReference>
<keyword evidence="3" id="KW-0804">Transcription</keyword>
<evidence type="ECO:0000259" key="4">
    <source>
        <dbReference type="PROSITE" id="PS51118"/>
    </source>
</evidence>
<dbReference type="InterPro" id="IPR036390">
    <property type="entry name" value="WH_DNA-bd_sf"/>
</dbReference>
<sequence length="142" mass="15733">MRFETGMENNTSELCDGGECESCPTDPNLLIEFKHAIRALGGKWKLEILFTLMNGGVRFGALRRALVPITQHMLTAQLRELERDGLVARKVLAEKPLQVEYELTDSAWGLAPAFRELLAWSKIHGSRRHAEASETTVGAAIG</sequence>
<evidence type="ECO:0000313" key="5">
    <source>
        <dbReference type="EMBL" id="SEC54108.1"/>
    </source>
</evidence>
<reference evidence="5 6" key="1">
    <citation type="submission" date="2016-10" db="EMBL/GenBank/DDBJ databases">
        <authorList>
            <person name="de Groot N.N."/>
        </authorList>
    </citation>
    <scope>NUCLEOTIDE SEQUENCE [LARGE SCALE GENOMIC DNA]</scope>
    <source>
        <strain evidence="5 6">MT12</strain>
    </source>
</reference>
<dbReference type="Proteomes" id="UP000198992">
    <property type="component" value="Unassembled WGS sequence"/>
</dbReference>
<dbReference type="Pfam" id="PF01638">
    <property type="entry name" value="HxlR"/>
    <property type="match status" value="1"/>
</dbReference>
<dbReference type="SUPFAM" id="SSF46785">
    <property type="entry name" value="Winged helix' DNA-binding domain"/>
    <property type="match status" value="1"/>
</dbReference>
<protein>
    <submittedName>
        <fullName evidence="5">Transcriptional regulator, HxlR family</fullName>
    </submittedName>
</protein>